<name>A0A6A6MDA9_HEVBR</name>
<dbReference type="PANTHER" id="PTHR24128:SF61">
    <property type="entry name" value="ANKYRIN REPEAT-CONTAINING PROTEIN BDA1-LIKE"/>
    <property type="match status" value="1"/>
</dbReference>
<protein>
    <submittedName>
        <fullName evidence="2">Uncharacterized protein</fullName>
    </submittedName>
</protein>
<dbReference type="Proteomes" id="UP000467840">
    <property type="component" value="Chromosome 14"/>
</dbReference>
<keyword evidence="3" id="KW-1185">Reference proteome</keyword>
<gene>
    <name evidence="2" type="ORF">GH714_025686</name>
</gene>
<evidence type="ECO:0000256" key="1">
    <source>
        <dbReference type="PROSITE-ProRule" id="PRU00023"/>
    </source>
</evidence>
<dbReference type="Pfam" id="PF12796">
    <property type="entry name" value="Ank_2"/>
    <property type="match status" value="1"/>
</dbReference>
<sequence>MDVRSLESAQTGDRDSLHRLLVEKPFILKNNALFSSENPLHTASVAGHFVKEISRLKPEFAKEINQDGFSPMHMAAAIGYIEIVRELMRVDSRLCHLEGKDSSSPCSYQGKAYEAVELFLGQSGILEMKAKNNSGLTALDFLLIFPSEAGDKNYRNPLGCWSYASKRHQPGFHFFISICQSDLCKHRYYTRDVKQNNQNTWWITSSLGRVETLLVKLGVCCSLLQFW</sequence>
<dbReference type="PROSITE" id="PS50297">
    <property type="entry name" value="ANK_REP_REGION"/>
    <property type="match status" value="1"/>
</dbReference>
<keyword evidence="1" id="KW-0040">ANK repeat</keyword>
<dbReference type="EMBL" id="JAAGAX010000006">
    <property type="protein sequence ID" value="KAF2311660.1"/>
    <property type="molecule type" value="Genomic_DNA"/>
</dbReference>
<dbReference type="InterPro" id="IPR036770">
    <property type="entry name" value="Ankyrin_rpt-contain_sf"/>
</dbReference>
<dbReference type="InterPro" id="IPR002110">
    <property type="entry name" value="Ankyrin_rpt"/>
</dbReference>
<dbReference type="PANTHER" id="PTHR24128">
    <property type="entry name" value="HOMEOBOX PROTEIN WARIAI"/>
    <property type="match status" value="1"/>
</dbReference>
<dbReference type="AlphaFoldDB" id="A0A6A6MDA9"/>
<organism evidence="2 3">
    <name type="scientific">Hevea brasiliensis</name>
    <name type="common">Para rubber tree</name>
    <name type="synonym">Siphonia brasiliensis</name>
    <dbReference type="NCBI Taxonomy" id="3981"/>
    <lineage>
        <taxon>Eukaryota</taxon>
        <taxon>Viridiplantae</taxon>
        <taxon>Streptophyta</taxon>
        <taxon>Embryophyta</taxon>
        <taxon>Tracheophyta</taxon>
        <taxon>Spermatophyta</taxon>
        <taxon>Magnoliopsida</taxon>
        <taxon>eudicotyledons</taxon>
        <taxon>Gunneridae</taxon>
        <taxon>Pentapetalae</taxon>
        <taxon>rosids</taxon>
        <taxon>fabids</taxon>
        <taxon>Malpighiales</taxon>
        <taxon>Euphorbiaceae</taxon>
        <taxon>Crotonoideae</taxon>
        <taxon>Micrandreae</taxon>
        <taxon>Hevea</taxon>
    </lineage>
</organism>
<dbReference type="PROSITE" id="PS50088">
    <property type="entry name" value="ANK_REPEAT"/>
    <property type="match status" value="1"/>
</dbReference>
<comment type="caution">
    <text evidence="2">The sequence shown here is derived from an EMBL/GenBank/DDBJ whole genome shotgun (WGS) entry which is preliminary data.</text>
</comment>
<accession>A0A6A6MDA9</accession>
<evidence type="ECO:0000313" key="2">
    <source>
        <dbReference type="EMBL" id="KAF2311660.1"/>
    </source>
</evidence>
<dbReference type="SUPFAM" id="SSF48403">
    <property type="entry name" value="Ankyrin repeat"/>
    <property type="match status" value="1"/>
</dbReference>
<feature type="repeat" description="ANK" evidence="1">
    <location>
        <begin position="67"/>
        <end position="89"/>
    </location>
</feature>
<reference evidence="2 3" key="1">
    <citation type="journal article" date="2020" name="Mol. Plant">
        <title>The Chromosome-Based Rubber Tree Genome Provides New Insights into Spurge Genome Evolution and Rubber Biosynthesis.</title>
        <authorList>
            <person name="Liu J."/>
            <person name="Shi C."/>
            <person name="Shi C.C."/>
            <person name="Li W."/>
            <person name="Zhang Q.J."/>
            <person name="Zhang Y."/>
            <person name="Li K."/>
            <person name="Lu H.F."/>
            <person name="Shi C."/>
            <person name="Zhu S.T."/>
            <person name="Xiao Z.Y."/>
            <person name="Nan H."/>
            <person name="Yue Y."/>
            <person name="Zhu X.G."/>
            <person name="Wu Y."/>
            <person name="Hong X.N."/>
            <person name="Fan G.Y."/>
            <person name="Tong Y."/>
            <person name="Zhang D."/>
            <person name="Mao C.L."/>
            <person name="Liu Y.L."/>
            <person name="Hao S.J."/>
            <person name="Liu W.Q."/>
            <person name="Lv M.Q."/>
            <person name="Zhang H.B."/>
            <person name="Liu Y."/>
            <person name="Hu-Tang G.R."/>
            <person name="Wang J.P."/>
            <person name="Wang J.H."/>
            <person name="Sun Y.H."/>
            <person name="Ni S.B."/>
            <person name="Chen W.B."/>
            <person name="Zhang X.C."/>
            <person name="Jiao Y.N."/>
            <person name="Eichler E.E."/>
            <person name="Li G.H."/>
            <person name="Liu X."/>
            <person name="Gao L.Z."/>
        </authorList>
    </citation>
    <scope>NUCLEOTIDE SEQUENCE [LARGE SCALE GENOMIC DNA]</scope>
    <source>
        <strain evidence="3">cv. GT1</strain>
        <tissue evidence="2">Leaf</tissue>
    </source>
</reference>
<dbReference type="Gene3D" id="1.25.40.20">
    <property type="entry name" value="Ankyrin repeat-containing domain"/>
    <property type="match status" value="1"/>
</dbReference>
<proteinExistence type="predicted"/>
<evidence type="ECO:0000313" key="3">
    <source>
        <dbReference type="Proteomes" id="UP000467840"/>
    </source>
</evidence>